<evidence type="ECO:0000256" key="1">
    <source>
        <dbReference type="ARBA" id="ARBA00004651"/>
    </source>
</evidence>
<evidence type="ECO:0000256" key="5">
    <source>
        <dbReference type="ARBA" id="ARBA00023136"/>
    </source>
</evidence>
<dbReference type="Pfam" id="PF03631">
    <property type="entry name" value="Virul_fac_BrkB"/>
    <property type="match status" value="1"/>
</dbReference>
<dbReference type="OrthoDB" id="9797028at2"/>
<dbReference type="PANTHER" id="PTHR30213:SF1">
    <property type="entry name" value="INNER MEMBRANE PROTEIN YHJD"/>
    <property type="match status" value="1"/>
</dbReference>
<keyword evidence="3 6" id="KW-0812">Transmembrane</keyword>
<gene>
    <name evidence="7" type="ORF">BST86_03360</name>
</gene>
<comment type="subcellular location">
    <subcellularLocation>
        <location evidence="1">Cell membrane</location>
        <topology evidence="1">Multi-pass membrane protein</topology>
    </subcellularLocation>
</comment>
<feature type="transmembrane region" description="Helical" evidence="6">
    <location>
        <begin position="184"/>
        <end position="209"/>
    </location>
</feature>
<feature type="transmembrane region" description="Helical" evidence="6">
    <location>
        <begin position="100"/>
        <end position="121"/>
    </location>
</feature>
<reference evidence="7 8" key="1">
    <citation type="submission" date="2016-11" db="EMBL/GenBank/DDBJ databases">
        <title>Trade-off between light-utilization and light-protection in marine flavobacteria.</title>
        <authorList>
            <person name="Kumagai Y."/>
        </authorList>
    </citation>
    <scope>NUCLEOTIDE SEQUENCE [LARGE SCALE GENOMIC DNA]</scope>
    <source>
        <strain evidence="7 8">JCM 17109</strain>
    </source>
</reference>
<evidence type="ECO:0000256" key="2">
    <source>
        <dbReference type="ARBA" id="ARBA00022475"/>
    </source>
</evidence>
<name>A0A2S9WRW5_9FLAO</name>
<evidence type="ECO:0000256" key="4">
    <source>
        <dbReference type="ARBA" id="ARBA00022989"/>
    </source>
</evidence>
<dbReference type="PANTHER" id="PTHR30213">
    <property type="entry name" value="INNER MEMBRANE PROTEIN YHJD"/>
    <property type="match status" value="1"/>
</dbReference>
<feature type="transmembrane region" description="Helical" evidence="6">
    <location>
        <begin position="150"/>
        <end position="172"/>
    </location>
</feature>
<dbReference type="RefSeq" id="WP_105982035.1">
    <property type="nucleotide sequence ID" value="NZ_MQUC01000003.1"/>
</dbReference>
<feature type="transmembrane region" description="Helical" evidence="6">
    <location>
        <begin position="39"/>
        <end position="62"/>
    </location>
</feature>
<protein>
    <submittedName>
        <fullName evidence="7">Ribonuclease BN</fullName>
    </submittedName>
</protein>
<keyword evidence="5 6" id="KW-0472">Membrane</keyword>
<proteinExistence type="predicted"/>
<dbReference type="AlphaFoldDB" id="A0A2S9WRW5"/>
<keyword evidence="8" id="KW-1185">Reference proteome</keyword>
<dbReference type="GO" id="GO:0005886">
    <property type="term" value="C:plasma membrane"/>
    <property type="evidence" value="ECO:0007669"/>
    <property type="project" value="UniProtKB-SubCell"/>
</dbReference>
<accession>A0A2S9WRW5</accession>
<evidence type="ECO:0000313" key="8">
    <source>
        <dbReference type="Proteomes" id="UP000239532"/>
    </source>
</evidence>
<comment type="caution">
    <text evidence="7">The sequence shown here is derived from an EMBL/GenBank/DDBJ whole genome shotgun (WGS) entry which is preliminary data.</text>
</comment>
<feature type="transmembrane region" description="Helical" evidence="6">
    <location>
        <begin position="221"/>
        <end position="240"/>
    </location>
</feature>
<evidence type="ECO:0000256" key="3">
    <source>
        <dbReference type="ARBA" id="ARBA00022692"/>
    </source>
</evidence>
<feature type="transmembrane region" description="Helical" evidence="6">
    <location>
        <begin position="252"/>
        <end position="277"/>
    </location>
</feature>
<dbReference type="EMBL" id="MQUC01000003">
    <property type="protein sequence ID" value="PRP66195.1"/>
    <property type="molecule type" value="Genomic_DNA"/>
</dbReference>
<dbReference type="InterPro" id="IPR017039">
    <property type="entry name" value="Virul_fac_BrkB"/>
</dbReference>
<dbReference type="Proteomes" id="UP000239532">
    <property type="component" value="Unassembled WGS sequence"/>
</dbReference>
<evidence type="ECO:0000313" key="7">
    <source>
        <dbReference type="EMBL" id="PRP66195.1"/>
    </source>
</evidence>
<keyword evidence="2" id="KW-1003">Cell membrane</keyword>
<dbReference type="NCBIfam" id="TIGR00765">
    <property type="entry name" value="yihY_not_rbn"/>
    <property type="match status" value="1"/>
</dbReference>
<evidence type="ECO:0000256" key="6">
    <source>
        <dbReference type="SAM" id="Phobius"/>
    </source>
</evidence>
<keyword evidence="4 6" id="KW-1133">Transmembrane helix</keyword>
<sequence>MKTETVSKEKFSFKHLPKLLWESAKQWNQDDVWQLSASIAYYAILSLPGLLIILISLVGLIWDQDIATGRLTSDLSALIGWDAAEYINEMLKATEKDNGLVASLVGLATLLFGATGLFYQLQMSLNKIWRLKINPKTPWWKILTDRAKSFGFILVVGFLILISFILSAMIGVLQDVIQDNFADYLLYVAYILNFFIALGIISVLFGLMFRYLPDANVKWKMIWPGAIITGLLFELGKFMLELYFTNSSPASVYGAAGIIVLLLLWVSYSALILFFGAEFVKIYAQRYDQGIFPNSKALKYREEVVEIEVHQPKNSETT</sequence>
<organism evidence="7 8">
    <name type="scientific">Nonlabens agnitus</name>
    <dbReference type="NCBI Taxonomy" id="870484"/>
    <lineage>
        <taxon>Bacteria</taxon>
        <taxon>Pseudomonadati</taxon>
        <taxon>Bacteroidota</taxon>
        <taxon>Flavobacteriia</taxon>
        <taxon>Flavobacteriales</taxon>
        <taxon>Flavobacteriaceae</taxon>
        <taxon>Nonlabens</taxon>
    </lineage>
</organism>
<dbReference type="PIRSF" id="PIRSF035875">
    <property type="entry name" value="RNase_BN"/>
    <property type="match status" value="1"/>
</dbReference>